<dbReference type="RefSeq" id="WP_148599280.1">
    <property type="nucleotide sequence ID" value="NZ_VSLD01000001.1"/>
</dbReference>
<dbReference type="InterPro" id="IPR037401">
    <property type="entry name" value="SnoaL-like"/>
</dbReference>
<sequence length="133" mass="15197">MEARTEAVEVVRRYWASVWSRDWDGVGRTLADDVEVFWPVTREIIRGRDNMVAVNSEYPNGWSIDVLNVYDAGETVVSEVQVPQEDVGIFRVVSIWTVIDGVITSGREYWTLYGGEEGHGWRRKYVDVGDLPS</sequence>
<name>A0A5D0XTN4_9MICC</name>
<evidence type="ECO:0000313" key="2">
    <source>
        <dbReference type="EMBL" id="TYC99960.1"/>
    </source>
</evidence>
<reference evidence="2 3" key="1">
    <citation type="submission" date="2019-08" db="EMBL/GenBank/DDBJ databases">
        <title>Genone of Arthrobacter echini P9.</title>
        <authorList>
            <person name="Bowman J.P."/>
        </authorList>
    </citation>
    <scope>NUCLEOTIDE SEQUENCE [LARGE SCALE GENOMIC DNA]</scope>
    <source>
        <strain evidence="2 3">P9</strain>
    </source>
</reference>
<dbReference type="EMBL" id="VSLD01000001">
    <property type="protein sequence ID" value="TYC99960.1"/>
    <property type="molecule type" value="Genomic_DNA"/>
</dbReference>
<evidence type="ECO:0000259" key="1">
    <source>
        <dbReference type="Pfam" id="PF12680"/>
    </source>
</evidence>
<accession>A0A5D0XTN4</accession>
<dbReference type="Pfam" id="PF12680">
    <property type="entry name" value="SnoaL_2"/>
    <property type="match status" value="1"/>
</dbReference>
<feature type="domain" description="SnoaL-like" evidence="1">
    <location>
        <begin position="11"/>
        <end position="104"/>
    </location>
</feature>
<dbReference type="AlphaFoldDB" id="A0A5D0XTN4"/>
<dbReference type="InterPro" id="IPR032710">
    <property type="entry name" value="NTF2-like_dom_sf"/>
</dbReference>
<keyword evidence="3" id="KW-1185">Reference proteome</keyword>
<dbReference type="OrthoDB" id="3824180at2"/>
<proteinExistence type="predicted"/>
<gene>
    <name evidence="2" type="ORF">FQ377_00335</name>
</gene>
<protein>
    <submittedName>
        <fullName evidence="2">Nuclear transport factor 2 family protein</fullName>
    </submittedName>
</protein>
<organism evidence="2 3">
    <name type="scientific">Arthrobacter echini</name>
    <dbReference type="NCBI Taxonomy" id="1529066"/>
    <lineage>
        <taxon>Bacteria</taxon>
        <taxon>Bacillati</taxon>
        <taxon>Actinomycetota</taxon>
        <taxon>Actinomycetes</taxon>
        <taxon>Micrococcales</taxon>
        <taxon>Micrococcaceae</taxon>
        <taxon>Arthrobacter</taxon>
    </lineage>
</organism>
<evidence type="ECO:0000313" key="3">
    <source>
        <dbReference type="Proteomes" id="UP000323410"/>
    </source>
</evidence>
<dbReference type="Gene3D" id="3.10.450.50">
    <property type="match status" value="1"/>
</dbReference>
<dbReference type="SUPFAM" id="SSF54427">
    <property type="entry name" value="NTF2-like"/>
    <property type="match status" value="1"/>
</dbReference>
<dbReference type="Proteomes" id="UP000323410">
    <property type="component" value="Unassembled WGS sequence"/>
</dbReference>
<comment type="caution">
    <text evidence="2">The sequence shown here is derived from an EMBL/GenBank/DDBJ whole genome shotgun (WGS) entry which is preliminary data.</text>
</comment>